<name>A0A6V7R5H0_9BACL</name>
<evidence type="ECO:0000313" key="2">
    <source>
        <dbReference type="Proteomes" id="UP000588186"/>
    </source>
</evidence>
<comment type="caution">
    <text evidence="1">The sequence shown here is derived from an EMBL/GenBank/DDBJ whole genome shotgun (WGS) entry which is preliminary data.</text>
</comment>
<dbReference type="GO" id="GO:0005829">
    <property type="term" value="C:cytosol"/>
    <property type="evidence" value="ECO:0007669"/>
    <property type="project" value="TreeGrafter"/>
</dbReference>
<gene>
    <name evidence="1" type="primary">yabJ_2</name>
    <name evidence="1" type="ORF">JEOPIN946_00392</name>
</gene>
<dbReference type="InterPro" id="IPR006175">
    <property type="entry name" value="YjgF/YER057c/UK114"/>
</dbReference>
<dbReference type="RefSeq" id="WP_186076388.1">
    <property type="nucleotide sequence ID" value="NZ_CAJEWB010000005.1"/>
</dbReference>
<dbReference type="Gene3D" id="3.30.1330.40">
    <property type="entry name" value="RutC-like"/>
    <property type="match status" value="1"/>
</dbReference>
<dbReference type="EMBL" id="CAJEWB010000005">
    <property type="protein sequence ID" value="CAD2072294.1"/>
    <property type="molecule type" value="Genomic_DNA"/>
</dbReference>
<evidence type="ECO:0000313" key="1">
    <source>
        <dbReference type="EMBL" id="CAD2072294.1"/>
    </source>
</evidence>
<reference evidence="1 2" key="1">
    <citation type="submission" date="2020-07" db="EMBL/GenBank/DDBJ databases">
        <authorList>
            <person name="Criscuolo A."/>
        </authorList>
    </citation>
    <scope>NUCLEOTIDE SEQUENCE [LARGE SCALE GENOMIC DNA]</scope>
    <source>
        <strain evidence="1">CIP107946</strain>
    </source>
</reference>
<dbReference type="InterPro" id="IPR035959">
    <property type="entry name" value="RutC-like_sf"/>
</dbReference>
<protein>
    <submittedName>
        <fullName evidence="1">Enamine/imine deaminase</fullName>
    </submittedName>
</protein>
<dbReference type="Proteomes" id="UP000588186">
    <property type="component" value="Unassembled WGS sequence"/>
</dbReference>
<dbReference type="PANTHER" id="PTHR11803:SF39">
    <property type="entry name" value="2-IMINOBUTANOATE_2-IMINOPROPANOATE DEAMINASE"/>
    <property type="match status" value="1"/>
</dbReference>
<dbReference type="CDD" id="cd00448">
    <property type="entry name" value="YjgF_YER057c_UK114_family"/>
    <property type="match status" value="1"/>
</dbReference>
<organism evidence="1 2">
    <name type="scientific">Phocicoccus pinnipedialis</name>
    <dbReference type="NCBI Taxonomy" id="110845"/>
    <lineage>
        <taxon>Bacteria</taxon>
        <taxon>Bacillati</taxon>
        <taxon>Bacillota</taxon>
        <taxon>Bacilli</taxon>
        <taxon>Bacillales</taxon>
        <taxon>Salinicoccaceae</taxon>
        <taxon>Phocicoccus</taxon>
    </lineage>
</organism>
<accession>A0A6V7R5H0</accession>
<sequence length="126" mass="13884">MTRKTYNAPTVGASGPYSHVVDAGDYVYFSGQTAMNRNDVIEKPDPAKQMDIAIENLFDAMAEVGIKETEIVKVNMFITSMDIFEEINAVYAEKFTSPYPARTCVAVKELPLGADVEIEIVAKRGL</sequence>
<dbReference type="SUPFAM" id="SSF55298">
    <property type="entry name" value="YjgF-like"/>
    <property type="match status" value="1"/>
</dbReference>
<keyword evidence="2" id="KW-1185">Reference proteome</keyword>
<dbReference type="GO" id="GO:0019239">
    <property type="term" value="F:deaminase activity"/>
    <property type="evidence" value="ECO:0007669"/>
    <property type="project" value="TreeGrafter"/>
</dbReference>
<proteinExistence type="predicted"/>
<dbReference type="PANTHER" id="PTHR11803">
    <property type="entry name" value="2-IMINOBUTANOATE/2-IMINOPROPANOATE DEAMINASE RIDA"/>
    <property type="match status" value="1"/>
</dbReference>
<dbReference type="Pfam" id="PF01042">
    <property type="entry name" value="Ribonuc_L-PSP"/>
    <property type="match status" value="1"/>
</dbReference>
<dbReference type="AlphaFoldDB" id="A0A6V7R5H0"/>